<feature type="non-terminal residue" evidence="14">
    <location>
        <position position="1"/>
    </location>
</feature>
<feature type="domain" description="NOT2/NOT3/NOT5 C-terminal" evidence="13">
    <location>
        <begin position="340"/>
        <end position="431"/>
    </location>
</feature>
<accession>A0A1E3QM36</accession>
<dbReference type="InterPro" id="IPR040168">
    <property type="entry name" value="Not2/3/5"/>
</dbReference>
<dbReference type="RefSeq" id="XP_018984073.1">
    <property type="nucleotide sequence ID" value="XM_019131313.1"/>
</dbReference>
<feature type="non-terminal residue" evidence="14">
    <location>
        <position position="431"/>
    </location>
</feature>
<evidence type="ECO:0008006" key="16">
    <source>
        <dbReference type="Google" id="ProtNLM"/>
    </source>
</evidence>
<dbReference type="Proteomes" id="UP000094336">
    <property type="component" value="Unassembled WGS sequence"/>
</dbReference>
<dbReference type="EMBL" id="KV454434">
    <property type="protein sequence ID" value="ODQ78745.1"/>
    <property type="molecule type" value="Genomic_DNA"/>
</dbReference>
<dbReference type="PANTHER" id="PTHR23326">
    <property type="entry name" value="CCR4 NOT-RELATED"/>
    <property type="match status" value="1"/>
</dbReference>
<dbReference type="AlphaFoldDB" id="A0A1E3QM36"/>
<dbReference type="GO" id="GO:0006368">
    <property type="term" value="P:transcription elongation by RNA polymerase II"/>
    <property type="evidence" value="ECO:0007669"/>
    <property type="project" value="EnsemblFungi"/>
</dbReference>
<keyword evidence="9" id="KW-0539">Nucleus</keyword>
<feature type="domain" description="CCR4-Not complex component Not N-terminal" evidence="12">
    <location>
        <begin position="1"/>
        <end position="225"/>
    </location>
</feature>
<keyword evidence="7" id="KW-0805">Transcription regulation</keyword>
<evidence type="ECO:0000256" key="4">
    <source>
        <dbReference type="ARBA" id="ARBA00022490"/>
    </source>
</evidence>
<comment type="subcellular location">
    <subcellularLocation>
        <location evidence="2">Cytoplasm</location>
    </subcellularLocation>
    <subcellularLocation>
        <location evidence="1">Nucleus</location>
    </subcellularLocation>
</comment>
<evidence type="ECO:0000256" key="11">
    <source>
        <dbReference type="SAM" id="MobiDB-lite"/>
    </source>
</evidence>
<keyword evidence="10" id="KW-0175">Coiled coil</keyword>
<dbReference type="STRING" id="984486.A0A1E3QM36"/>
<organism evidence="14 15">
    <name type="scientific">Babjeviella inositovora NRRL Y-12698</name>
    <dbReference type="NCBI Taxonomy" id="984486"/>
    <lineage>
        <taxon>Eukaryota</taxon>
        <taxon>Fungi</taxon>
        <taxon>Dikarya</taxon>
        <taxon>Ascomycota</taxon>
        <taxon>Saccharomycotina</taxon>
        <taxon>Pichiomycetes</taxon>
        <taxon>Serinales incertae sedis</taxon>
        <taxon>Babjeviella</taxon>
    </lineage>
</organism>
<dbReference type="PIRSF" id="PIRSF005290">
    <property type="entry name" value="NOT_su_3_5"/>
    <property type="match status" value="1"/>
</dbReference>
<name>A0A1E3QM36_9ASCO</name>
<sequence length="431" mass="49433">RKLQQEIDRVFKRVNEGLATFTAIYDKFTYSEIPAQREKLESDLKREIKKLQRFRDQIKTWLSGNEVKDKKPLIEHRKLIEYEMERFKEVEKGMKIKSFSNEGLSMDLDPRQKLKHDACTFVQDSLEELEKQADTLEGQVDQLQAAVKKTRRDAAKQEQIAAIDEILQRNHWHQGRLEQVLKMLENSQLEPEQISEIQDDIQYFVESNQDPDFADDEGIYDELNLREIEEVGPEVVEAPKDAPPGLAPYAQKSLRSNTATPRVSTVLPSRASTPAPPGLSRQPTLMGTPLTGPVDPQPAPGVPVDVSTSLSNLLPALTAATKRLTRPQTMDEIKPVLENSLLNCPDSFDSEKPRLYKPSKPHPTPTNYPQEPLVDLLSGSQHAIFRKIDESTLFYLFYYNAGEYLQYIAAKELMTRGWLFHRELKTWFLKD</sequence>
<evidence type="ECO:0000256" key="5">
    <source>
        <dbReference type="ARBA" id="ARBA00022491"/>
    </source>
</evidence>
<comment type="similarity">
    <text evidence="3">Belongs to the CNOT2/3/5 family.</text>
</comment>
<evidence type="ECO:0000256" key="2">
    <source>
        <dbReference type="ARBA" id="ARBA00004496"/>
    </source>
</evidence>
<dbReference type="InterPro" id="IPR012270">
    <property type="entry name" value="CCR4-NOT_su3/5"/>
</dbReference>
<reference evidence="15" key="1">
    <citation type="submission" date="2016-05" db="EMBL/GenBank/DDBJ databases">
        <title>Comparative genomics of biotechnologically important yeasts.</title>
        <authorList>
            <consortium name="DOE Joint Genome Institute"/>
            <person name="Riley R."/>
            <person name="Haridas S."/>
            <person name="Wolfe K.H."/>
            <person name="Lopes M.R."/>
            <person name="Hittinger C.T."/>
            <person name="Goker M."/>
            <person name="Salamov A."/>
            <person name="Wisecaver J."/>
            <person name="Long T.M."/>
            <person name="Aerts A.L."/>
            <person name="Barry K."/>
            <person name="Choi C."/>
            <person name="Clum A."/>
            <person name="Coughlan A.Y."/>
            <person name="Deshpande S."/>
            <person name="Douglass A.P."/>
            <person name="Hanson S.J."/>
            <person name="Klenk H.-P."/>
            <person name="Labutti K."/>
            <person name="Lapidus A."/>
            <person name="Lindquist E."/>
            <person name="Lipzen A."/>
            <person name="Meier-Kolthoff J.P."/>
            <person name="Ohm R.A."/>
            <person name="Otillar R.P."/>
            <person name="Pangilinan J."/>
            <person name="Peng Y."/>
            <person name="Rokas A."/>
            <person name="Rosa C.A."/>
            <person name="Scheuner C."/>
            <person name="Sibirny A.A."/>
            <person name="Slot J.C."/>
            <person name="Stielow J.B."/>
            <person name="Sun H."/>
            <person name="Kurtzman C.P."/>
            <person name="Blackwell M."/>
            <person name="Grigoriev I.V."/>
            <person name="Jeffries T.W."/>
        </authorList>
    </citation>
    <scope>NUCLEOTIDE SEQUENCE [LARGE SCALE GENOMIC DNA]</scope>
    <source>
        <strain evidence="15">NRRL Y-12698</strain>
    </source>
</reference>
<dbReference type="GO" id="GO:0032968">
    <property type="term" value="P:positive regulation of transcription elongation by RNA polymerase II"/>
    <property type="evidence" value="ECO:0007669"/>
    <property type="project" value="EnsemblFungi"/>
</dbReference>
<keyword evidence="5" id="KW-0678">Repressor</keyword>
<dbReference type="GO" id="GO:0005737">
    <property type="term" value="C:cytoplasm"/>
    <property type="evidence" value="ECO:0007669"/>
    <property type="project" value="UniProtKB-SubCell"/>
</dbReference>
<evidence type="ECO:0000256" key="3">
    <source>
        <dbReference type="ARBA" id="ARBA00007682"/>
    </source>
</evidence>
<dbReference type="InterPro" id="IPR007207">
    <property type="entry name" value="Not_N"/>
</dbReference>
<evidence type="ECO:0000256" key="6">
    <source>
        <dbReference type="ARBA" id="ARBA00022553"/>
    </source>
</evidence>
<feature type="coiled-coil region" evidence="10">
    <location>
        <begin position="119"/>
        <end position="160"/>
    </location>
</feature>
<dbReference type="GO" id="GO:0031087">
    <property type="term" value="P:deadenylation-independent decapping of nuclear-transcribed mRNA"/>
    <property type="evidence" value="ECO:0007669"/>
    <property type="project" value="EnsemblFungi"/>
</dbReference>
<dbReference type="InterPro" id="IPR038635">
    <property type="entry name" value="CCR4-NOT_su2/3/5_C_sf"/>
</dbReference>
<keyword evidence="4" id="KW-0963">Cytoplasm</keyword>
<evidence type="ECO:0000256" key="8">
    <source>
        <dbReference type="ARBA" id="ARBA00023163"/>
    </source>
</evidence>
<proteinExistence type="inferred from homology"/>
<dbReference type="GO" id="GO:0016567">
    <property type="term" value="P:protein ubiquitination"/>
    <property type="evidence" value="ECO:0007669"/>
    <property type="project" value="EnsemblFungi"/>
</dbReference>
<evidence type="ECO:0000256" key="7">
    <source>
        <dbReference type="ARBA" id="ARBA00023015"/>
    </source>
</evidence>
<evidence type="ECO:0000256" key="1">
    <source>
        <dbReference type="ARBA" id="ARBA00004123"/>
    </source>
</evidence>
<keyword evidence="8" id="KW-0804">Transcription</keyword>
<dbReference type="GO" id="GO:0005634">
    <property type="term" value="C:nucleus"/>
    <property type="evidence" value="ECO:0007669"/>
    <property type="project" value="UniProtKB-SubCell"/>
</dbReference>
<dbReference type="GO" id="GO:0000289">
    <property type="term" value="P:nuclear-transcribed mRNA poly(A) tail shortening"/>
    <property type="evidence" value="ECO:0007669"/>
    <property type="project" value="EnsemblFungi"/>
</dbReference>
<gene>
    <name evidence="14" type="ORF">BABINDRAFT_23510</name>
</gene>
<keyword evidence="15" id="KW-1185">Reference proteome</keyword>
<dbReference type="GO" id="GO:0030015">
    <property type="term" value="C:CCR4-NOT core complex"/>
    <property type="evidence" value="ECO:0007669"/>
    <property type="project" value="EnsemblFungi"/>
</dbReference>
<feature type="compositionally biased region" description="Polar residues" evidence="11">
    <location>
        <begin position="253"/>
        <end position="272"/>
    </location>
</feature>
<evidence type="ECO:0000259" key="12">
    <source>
        <dbReference type="Pfam" id="PF04065"/>
    </source>
</evidence>
<keyword evidence="6" id="KW-0597">Phosphoprotein</keyword>
<evidence type="ECO:0000313" key="14">
    <source>
        <dbReference type="EMBL" id="ODQ78745.1"/>
    </source>
</evidence>
<feature type="region of interest" description="Disordered" evidence="11">
    <location>
        <begin position="237"/>
        <end position="302"/>
    </location>
</feature>
<dbReference type="InterPro" id="IPR007282">
    <property type="entry name" value="NOT2/3/5_C"/>
</dbReference>
<evidence type="ECO:0000313" key="15">
    <source>
        <dbReference type="Proteomes" id="UP000094336"/>
    </source>
</evidence>
<dbReference type="GeneID" id="30149166"/>
<evidence type="ECO:0000256" key="9">
    <source>
        <dbReference type="ARBA" id="ARBA00023242"/>
    </source>
</evidence>
<dbReference type="Pfam" id="PF04065">
    <property type="entry name" value="Not3"/>
    <property type="match status" value="1"/>
</dbReference>
<protein>
    <recommendedName>
        <fullName evidence="16">NOT2/NOT3/NOT5 C-terminal domain-containing protein</fullName>
    </recommendedName>
</protein>
<dbReference type="GO" id="GO:0000290">
    <property type="term" value="P:deadenylation-dependent decapping of nuclear-transcribed mRNA"/>
    <property type="evidence" value="ECO:0007669"/>
    <property type="project" value="EnsemblFungi"/>
</dbReference>
<dbReference type="Pfam" id="PF04153">
    <property type="entry name" value="NOT2_3_5_C"/>
    <property type="match status" value="1"/>
</dbReference>
<dbReference type="OrthoDB" id="293823at2759"/>
<evidence type="ECO:0000259" key="13">
    <source>
        <dbReference type="Pfam" id="PF04153"/>
    </source>
</evidence>
<dbReference type="Gene3D" id="2.30.30.1020">
    <property type="entry name" value="CCR4-NOT complex subunit 2/3/5, C-terminal domain"/>
    <property type="match status" value="1"/>
</dbReference>
<evidence type="ECO:0000256" key="10">
    <source>
        <dbReference type="SAM" id="Coils"/>
    </source>
</evidence>